<organism evidence="2 3">
    <name type="scientific">candidate division WOR-1 bacterium RIFOXYC2_FULL_41_25</name>
    <dbReference type="NCBI Taxonomy" id="1802586"/>
    <lineage>
        <taxon>Bacteria</taxon>
        <taxon>Bacillati</taxon>
        <taxon>Saganbacteria</taxon>
    </lineage>
</organism>
<dbReference type="AlphaFoldDB" id="A0A1F4TNP0"/>
<feature type="transmembrane region" description="Helical" evidence="1">
    <location>
        <begin position="7"/>
        <end position="27"/>
    </location>
</feature>
<keyword evidence="1" id="KW-1133">Transmembrane helix</keyword>
<dbReference type="EMBL" id="MEUI01000021">
    <property type="protein sequence ID" value="OGC34160.1"/>
    <property type="molecule type" value="Genomic_DNA"/>
</dbReference>
<feature type="transmembrane region" description="Helical" evidence="1">
    <location>
        <begin position="33"/>
        <end position="49"/>
    </location>
</feature>
<comment type="caution">
    <text evidence="2">The sequence shown here is derived from an EMBL/GenBank/DDBJ whole genome shotgun (WGS) entry which is preliminary data.</text>
</comment>
<feature type="transmembrane region" description="Helical" evidence="1">
    <location>
        <begin position="82"/>
        <end position="100"/>
    </location>
</feature>
<evidence type="ECO:0000256" key="1">
    <source>
        <dbReference type="SAM" id="Phobius"/>
    </source>
</evidence>
<evidence type="ECO:0000313" key="3">
    <source>
        <dbReference type="Proteomes" id="UP000177309"/>
    </source>
</evidence>
<protein>
    <submittedName>
        <fullName evidence="2">Uncharacterized protein</fullName>
    </submittedName>
</protein>
<reference evidence="2 3" key="1">
    <citation type="journal article" date="2016" name="Nat. Commun.">
        <title>Thousands of microbial genomes shed light on interconnected biogeochemical processes in an aquifer system.</title>
        <authorList>
            <person name="Anantharaman K."/>
            <person name="Brown C.T."/>
            <person name="Hug L.A."/>
            <person name="Sharon I."/>
            <person name="Castelle C.J."/>
            <person name="Probst A.J."/>
            <person name="Thomas B.C."/>
            <person name="Singh A."/>
            <person name="Wilkins M.J."/>
            <person name="Karaoz U."/>
            <person name="Brodie E.L."/>
            <person name="Williams K.H."/>
            <person name="Hubbard S.S."/>
            <person name="Banfield J.F."/>
        </authorList>
    </citation>
    <scope>NUCLEOTIDE SEQUENCE [LARGE SCALE GENOMIC DNA]</scope>
</reference>
<keyword evidence="1" id="KW-0812">Transmembrane</keyword>
<sequence>MNKMKIGLIFGTIAGIIDVTPMIIQGLTWDANLSAFSLWVVVGLLIATSNLKLPSVLKGVLISFLVLIPVAVLIAWQEPISLIPISIMTLILGSLLGYFIDKVGG</sequence>
<evidence type="ECO:0000313" key="2">
    <source>
        <dbReference type="EMBL" id="OGC34160.1"/>
    </source>
</evidence>
<gene>
    <name evidence="2" type="ORF">A2462_08025</name>
</gene>
<proteinExistence type="predicted"/>
<accession>A0A1F4TNP0</accession>
<dbReference type="Proteomes" id="UP000177309">
    <property type="component" value="Unassembled WGS sequence"/>
</dbReference>
<feature type="transmembrane region" description="Helical" evidence="1">
    <location>
        <begin position="56"/>
        <end position="76"/>
    </location>
</feature>
<keyword evidence="1" id="KW-0472">Membrane</keyword>
<name>A0A1F4TNP0_UNCSA</name>